<organism evidence="12 13">
    <name type="scientific">Paenibacillus oenotherae</name>
    <dbReference type="NCBI Taxonomy" id="1435645"/>
    <lineage>
        <taxon>Bacteria</taxon>
        <taxon>Bacillati</taxon>
        <taxon>Bacillota</taxon>
        <taxon>Bacilli</taxon>
        <taxon>Bacillales</taxon>
        <taxon>Paenibacillaceae</taxon>
        <taxon>Paenibacillus</taxon>
    </lineage>
</organism>
<dbReference type="InterPro" id="IPR001119">
    <property type="entry name" value="SLH_dom"/>
</dbReference>
<feature type="active site" description="Charge relay system" evidence="8">
    <location>
        <position position="255"/>
    </location>
</feature>
<dbReference type="InterPro" id="IPR015500">
    <property type="entry name" value="Peptidase_S8_subtilisin-rel"/>
</dbReference>
<name>A0ABS7D946_9BACL</name>
<dbReference type="PROSITE" id="PS51272">
    <property type="entry name" value="SLH"/>
    <property type="match status" value="3"/>
</dbReference>
<dbReference type="PROSITE" id="PS00138">
    <property type="entry name" value="SUBTILASE_SER"/>
    <property type="match status" value="1"/>
</dbReference>
<comment type="caution">
    <text evidence="12">The sequence shown here is derived from an EMBL/GenBank/DDBJ whole genome shotgun (WGS) entry which is preliminary data.</text>
</comment>
<feature type="active site" description="Charge relay system" evidence="8">
    <location>
        <position position="206"/>
    </location>
</feature>
<evidence type="ECO:0000256" key="8">
    <source>
        <dbReference type="PROSITE-ProRule" id="PRU01240"/>
    </source>
</evidence>
<dbReference type="CDD" id="cd07474">
    <property type="entry name" value="Peptidases_S8_subtilisin_Vpr-like"/>
    <property type="match status" value="1"/>
</dbReference>
<keyword evidence="7 8" id="KW-0720">Serine protease</keyword>
<dbReference type="SUPFAM" id="SSF52743">
    <property type="entry name" value="Subtilisin-like"/>
    <property type="match status" value="1"/>
</dbReference>
<feature type="chain" id="PRO_5046151004" evidence="10">
    <location>
        <begin position="29"/>
        <end position="1502"/>
    </location>
</feature>
<dbReference type="InterPro" id="IPR034213">
    <property type="entry name" value="S8_Vpr-like"/>
</dbReference>
<evidence type="ECO:0000256" key="1">
    <source>
        <dbReference type="ARBA" id="ARBA00011073"/>
    </source>
</evidence>
<dbReference type="InterPro" id="IPR050131">
    <property type="entry name" value="Peptidase_S8_subtilisin-like"/>
</dbReference>
<dbReference type="InterPro" id="IPR023827">
    <property type="entry name" value="Peptidase_S8_Asp-AS"/>
</dbReference>
<feature type="domain" description="SLH" evidence="11">
    <location>
        <begin position="1438"/>
        <end position="1502"/>
    </location>
</feature>
<dbReference type="PANTHER" id="PTHR43806">
    <property type="entry name" value="PEPTIDASE S8"/>
    <property type="match status" value="1"/>
</dbReference>
<evidence type="ECO:0000256" key="6">
    <source>
        <dbReference type="ARBA" id="ARBA00022801"/>
    </source>
</evidence>
<dbReference type="EMBL" id="JAHZIJ010000010">
    <property type="protein sequence ID" value="MBW7476052.1"/>
    <property type="molecule type" value="Genomic_DNA"/>
</dbReference>
<dbReference type="Pfam" id="PF00082">
    <property type="entry name" value="Peptidase_S8"/>
    <property type="match status" value="1"/>
</dbReference>
<evidence type="ECO:0000313" key="12">
    <source>
        <dbReference type="EMBL" id="MBW7476052.1"/>
    </source>
</evidence>
<protein>
    <submittedName>
        <fullName evidence="12">S8 family serine peptidase</fullName>
    </submittedName>
</protein>
<dbReference type="InterPro" id="IPR010259">
    <property type="entry name" value="S8pro/Inhibitor_I9"/>
</dbReference>
<comment type="similarity">
    <text evidence="1 8 9">Belongs to the peptidase S8 family.</text>
</comment>
<dbReference type="InterPro" id="IPR022398">
    <property type="entry name" value="Peptidase_S8_His-AS"/>
</dbReference>
<sequence length="1502" mass="156915">MKSFFRASSIIVTAALLASLFLQTIAAAAPLSPAVIEQLRLEAAAKNSATRTASISSSIDTSTPNPVRVIVQFSGQPSAAGKYAATMGTSRITAKAAEAAVRLEQTSVLSTALIQGVQLKVNYQFNTVLNGVEITIPANQIPQLAALPGVLSIYENRIYIAAPVEDAYSSVIDTVYTDIAPIKQIGADEAWNKGFTGKGLKIGVIDSGIDYHHPDLKDAYKGGYDSFNKDSDPYEDGPVSQEDDPYGTGFAGSYHGTHVAGTIVARAANTAAEIQHKGIAYEADLYAYKVMGYTPMSSEAVGTSAQIIDGIERAVNDGMDVINLSLGTDLNKDPNSPMSIAINNAVLSGVVAVVASGNAASSGPYYYSMGSPATAQLAMTVGAVTSPVSLYSGSAVSSFDSGLEYPLQAMAWLTGHENFSAILGTEPLDTVYAGLGSTDDYEGIDASGKIVFLSRGSIPFADKISNAKLNGAKAIIIFNGIEKTDPVAGIVPDLSPSIEDRDGFIEGGFLGDDLAFIPTFVMSGMEGRALAQQVAANPATPLQFTFGADYPATVIGGDHVAPFSSRGPNSDSDFSIKPDFTAPGVGILSTFPEFLSYMPDATYEEAYARLSGTSMAAPHVAGLSLLLLQQHPDWTPFDIRAALANTATPLYDETSTLYDVYSQGAGRVNIAAAMETPAIIQALDTITILDKNLGSHEVTNPSSSISFGLMQAGSAPASEQLQVRNFSDDEQQYKTAIMVHGSVTTDPYQPIPSPDPFNIEAFLTGVDDNDIVTIAPGAAAPLSLQIAPSANAPDGVYEGEVVLTSLGGLPTLHLPFAVHIGDERPDNGFGLQDLVLSNRVISPGITGIESVHETSELAFTLQANNTNALALIVYDKSGSQIGFMHDSLNLDDADQLAMAATGRKSLPINGIYYDFNEQRERRLQDGQYTLELLAAQIGNDGKIAKDEYNQPIIYSAFTTIAVDTDDEDVLKVVQARRDFIGQHNDRILNQPALQFPSNSGITYKVTDSNKPAYIDKDGILRSLPASGSENVTLTVTITSAAKPSIKTSIPAIVTLKPIDKIIDIGGGGGGGGGFVPPVVIAPDTALPAGPEIPDNSPSIAAVIDQGQFRSAVKPALTSASAGNTVQASVADTDLQQALNQAASSPVGVIIKVPVTGNQQAQLTLSPSQAAMLSKAADGSTIILSTGQASVALPATALTGLPADASVRITVGNDTSSSSAFTAAYKEAVILGTPVSFEVDVLTNAGTDPLHVPIGQFITRSFTISGSSGIGTVGVLYLEDGRIRPAAAAFTPNSDGTITVAVSRPGFSVYAAAAHKVQFTDIRTSWAKSQIQSLADKFLMKGTSETTFAPKQKVTRAEFAAMLARALGLQASGPAPFDDVRSTDWFAQDVAAAYEAGLITGMNSASFAPGASISRQDLTVMLARALKLLDAPAQSPQPHRAYSDVSSFAAYAKESIEIVTASGLMKGVEAGGAITFQPSLPTTREAAASVIHSLLLQAKLINN</sequence>
<dbReference type="RefSeq" id="WP_219873295.1">
    <property type="nucleotide sequence ID" value="NZ_JAHZIJ010000010.1"/>
</dbReference>
<feature type="domain" description="SLH" evidence="11">
    <location>
        <begin position="1313"/>
        <end position="1376"/>
    </location>
</feature>
<keyword evidence="2" id="KW-0134">Cell wall</keyword>
<keyword evidence="4 8" id="KW-0645">Protease</keyword>
<evidence type="ECO:0000256" key="2">
    <source>
        <dbReference type="ARBA" id="ARBA00022512"/>
    </source>
</evidence>
<dbReference type="PRINTS" id="PR00723">
    <property type="entry name" value="SUBTILISIN"/>
</dbReference>
<dbReference type="InterPro" id="IPR036852">
    <property type="entry name" value="Peptidase_S8/S53_dom_sf"/>
</dbReference>
<feature type="active site" description="Charge relay system" evidence="8">
    <location>
        <position position="614"/>
    </location>
</feature>
<dbReference type="Pfam" id="PF00395">
    <property type="entry name" value="SLH"/>
    <property type="match status" value="3"/>
</dbReference>
<dbReference type="InterPro" id="IPR003137">
    <property type="entry name" value="PA_domain"/>
</dbReference>
<keyword evidence="6 8" id="KW-0378">Hydrolase</keyword>
<feature type="signal peptide" evidence="10">
    <location>
        <begin position="1"/>
        <end position="28"/>
    </location>
</feature>
<evidence type="ECO:0000256" key="5">
    <source>
        <dbReference type="ARBA" id="ARBA00022729"/>
    </source>
</evidence>
<dbReference type="InterPro" id="IPR000209">
    <property type="entry name" value="Peptidase_S8/S53_dom"/>
</dbReference>
<dbReference type="PROSITE" id="PS00137">
    <property type="entry name" value="SUBTILASE_HIS"/>
    <property type="match status" value="1"/>
</dbReference>
<dbReference type="Gene3D" id="3.50.30.30">
    <property type="match status" value="1"/>
</dbReference>
<keyword evidence="5 10" id="KW-0732">Signal</keyword>
<keyword evidence="3" id="KW-0964">Secreted</keyword>
<proteinExistence type="inferred from homology"/>
<dbReference type="InterPro" id="IPR023828">
    <property type="entry name" value="Peptidase_S8_Ser-AS"/>
</dbReference>
<evidence type="ECO:0000259" key="11">
    <source>
        <dbReference type="PROSITE" id="PS51272"/>
    </source>
</evidence>
<evidence type="ECO:0000313" key="13">
    <source>
        <dbReference type="Proteomes" id="UP000812277"/>
    </source>
</evidence>
<evidence type="ECO:0000256" key="7">
    <source>
        <dbReference type="ARBA" id="ARBA00022825"/>
    </source>
</evidence>
<dbReference type="PANTHER" id="PTHR43806:SF65">
    <property type="entry name" value="SERINE PROTEASE APRX"/>
    <property type="match status" value="1"/>
</dbReference>
<evidence type="ECO:0000256" key="4">
    <source>
        <dbReference type="ARBA" id="ARBA00022670"/>
    </source>
</evidence>
<dbReference type="Proteomes" id="UP000812277">
    <property type="component" value="Unassembled WGS sequence"/>
</dbReference>
<dbReference type="PROSITE" id="PS51892">
    <property type="entry name" value="SUBTILASE"/>
    <property type="match status" value="1"/>
</dbReference>
<dbReference type="Gene3D" id="3.40.50.200">
    <property type="entry name" value="Peptidase S8/S53 domain"/>
    <property type="match status" value="2"/>
</dbReference>
<keyword evidence="13" id="KW-1185">Reference proteome</keyword>
<dbReference type="Pfam" id="PF02225">
    <property type="entry name" value="PA"/>
    <property type="match status" value="1"/>
</dbReference>
<dbReference type="SUPFAM" id="SSF52025">
    <property type="entry name" value="PA domain"/>
    <property type="match status" value="1"/>
</dbReference>
<dbReference type="PROSITE" id="PS00136">
    <property type="entry name" value="SUBTILASE_ASP"/>
    <property type="match status" value="1"/>
</dbReference>
<accession>A0ABS7D946</accession>
<reference evidence="12 13" key="1">
    <citation type="submission" date="2021-07" db="EMBL/GenBank/DDBJ databases">
        <title>Paenibacillus radiodurans sp. nov., isolated from the southeastern edge of Tengger Desert.</title>
        <authorList>
            <person name="Zhang G."/>
        </authorList>
    </citation>
    <scope>NUCLEOTIDE SEQUENCE [LARGE SCALE GENOMIC DNA]</scope>
    <source>
        <strain evidence="12 13">DT7-4</strain>
    </source>
</reference>
<evidence type="ECO:0000256" key="9">
    <source>
        <dbReference type="RuleBase" id="RU003355"/>
    </source>
</evidence>
<dbReference type="Pfam" id="PF05922">
    <property type="entry name" value="Inhibitor_I9"/>
    <property type="match status" value="1"/>
</dbReference>
<dbReference type="InterPro" id="IPR046450">
    <property type="entry name" value="PA_dom_sf"/>
</dbReference>
<evidence type="ECO:0000256" key="10">
    <source>
        <dbReference type="SAM" id="SignalP"/>
    </source>
</evidence>
<evidence type="ECO:0000256" key="3">
    <source>
        <dbReference type="ARBA" id="ARBA00022525"/>
    </source>
</evidence>
<gene>
    <name evidence="12" type="ORF">K0T92_15000</name>
</gene>
<feature type="domain" description="SLH" evidence="11">
    <location>
        <begin position="1377"/>
        <end position="1435"/>
    </location>
</feature>